<feature type="modified residue" description="4-aspartylphosphate" evidence="7">
    <location>
        <position position="54"/>
    </location>
</feature>
<dbReference type="CDD" id="cd19930">
    <property type="entry name" value="REC_DesR-like"/>
    <property type="match status" value="1"/>
</dbReference>
<keyword evidence="2 7" id="KW-0597">Phosphoprotein</keyword>
<keyword evidence="6" id="KW-0804">Transcription</keyword>
<evidence type="ECO:0000313" key="10">
    <source>
        <dbReference type="EMBL" id="CEE00290.1"/>
    </source>
</evidence>
<dbReference type="Gene3D" id="1.10.10.10">
    <property type="entry name" value="Winged helix-like DNA-binding domain superfamily/Winged helix DNA-binding domain"/>
    <property type="match status" value="1"/>
</dbReference>
<feature type="domain" description="HTH luxR-type" evidence="8">
    <location>
        <begin position="134"/>
        <end position="199"/>
    </location>
</feature>
<dbReference type="SUPFAM" id="SSF52172">
    <property type="entry name" value="CheY-like"/>
    <property type="match status" value="1"/>
</dbReference>
<evidence type="ECO:0000256" key="4">
    <source>
        <dbReference type="ARBA" id="ARBA00023015"/>
    </source>
</evidence>
<dbReference type="PRINTS" id="PR00038">
    <property type="entry name" value="HTHLUXR"/>
</dbReference>
<dbReference type="InterPro" id="IPR000792">
    <property type="entry name" value="Tscrpt_reg_LuxR_C"/>
</dbReference>
<keyword evidence="3" id="KW-0902">Two-component regulatory system</keyword>
<dbReference type="PROSITE" id="PS50110">
    <property type="entry name" value="RESPONSE_REGULATORY"/>
    <property type="match status" value="1"/>
</dbReference>
<dbReference type="Pfam" id="PF00072">
    <property type="entry name" value="Response_reg"/>
    <property type="match status" value="1"/>
</dbReference>
<keyword evidence="11" id="KW-1185">Reference proteome</keyword>
<sequence>MIRVIIAEDQKMLRGALTSLLKLENDIEVLAEVSDGKAAWEAIQRYEPDVCLLDIEIPSITGLELAEKLRHAGSTCKIIIVTTFARPGYLQKAMDAKVEGYLLKDEPIDYLIEAIRKVMNGERVISTDLAATLFIKQENPLTDREIEVLRMAKEGKTTHDIGKTLFLTNGTVRNYFSSAIQKLEVESRQQAIEKARENGWI</sequence>
<dbReference type="PROSITE" id="PS50043">
    <property type="entry name" value="HTH_LUXR_2"/>
    <property type="match status" value="1"/>
</dbReference>
<evidence type="ECO:0000259" key="8">
    <source>
        <dbReference type="PROSITE" id="PS50043"/>
    </source>
</evidence>
<dbReference type="STRING" id="35841.B4167_0263"/>
<dbReference type="OrthoDB" id="9780153at2"/>
<evidence type="ECO:0000256" key="2">
    <source>
        <dbReference type="ARBA" id="ARBA00022553"/>
    </source>
</evidence>
<dbReference type="PROSITE" id="PS00622">
    <property type="entry name" value="HTH_LUXR_1"/>
    <property type="match status" value="1"/>
</dbReference>
<feature type="domain" description="Response regulatory" evidence="9">
    <location>
        <begin position="3"/>
        <end position="119"/>
    </location>
</feature>
<dbReference type="InterPro" id="IPR016032">
    <property type="entry name" value="Sig_transdc_resp-reg_C-effctor"/>
</dbReference>
<dbReference type="SMART" id="SM00421">
    <property type="entry name" value="HTH_LUXR"/>
    <property type="match status" value="1"/>
</dbReference>
<dbReference type="CDD" id="cd06170">
    <property type="entry name" value="LuxR_C_like"/>
    <property type="match status" value="1"/>
</dbReference>
<dbReference type="PATRIC" id="fig|35841.6.peg.1315"/>
<evidence type="ECO:0000256" key="6">
    <source>
        <dbReference type="ARBA" id="ARBA00023163"/>
    </source>
</evidence>
<proteinExistence type="predicted"/>
<comment type="subcellular location">
    <subcellularLocation>
        <location evidence="1">Cytoplasm</location>
    </subcellularLocation>
</comment>
<evidence type="ECO:0000256" key="3">
    <source>
        <dbReference type="ARBA" id="ARBA00023012"/>
    </source>
</evidence>
<name>A0A090IXL7_9BACI</name>
<dbReference type="EMBL" id="CCRF01000014">
    <property type="protein sequence ID" value="CEE00290.1"/>
    <property type="molecule type" value="Genomic_DNA"/>
</dbReference>
<keyword evidence="5" id="KW-0238">DNA-binding</keyword>
<reference evidence="10 11" key="1">
    <citation type="submission" date="2014-07" db="EMBL/GenBank/DDBJ databases">
        <authorList>
            <person name="Wibberg Daniel"/>
        </authorList>
    </citation>
    <scope>NUCLEOTIDE SEQUENCE [LARGE SCALE GENOMIC DNA]</scope>
</reference>
<dbReference type="RefSeq" id="WP_034767617.1">
    <property type="nucleotide sequence ID" value="NZ_CCRF01000014.1"/>
</dbReference>
<dbReference type="GO" id="GO:0006355">
    <property type="term" value="P:regulation of DNA-templated transcription"/>
    <property type="evidence" value="ECO:0007669"/>
    <property type="project" value="InterPro"/>
</dbReference>
<dbReference type="Pfam" id="PF00196">
    <property type="entry name" value="GerE"/>
    <property type="match status" value="1"/>
</dbReference>
<dbReference type="PANTHER" id="PTHR43214:SF42">
    <property type="entry name" value="TRANSCRIPTIONAL REGULATORY PROTEIN DESR"/>
    <property type="match status" value="1"/>
</dbReference>
<accession>A0A090IXL7</accession>
<dbReference type="eggNOG" id="COG2197">
    <property type="taxonomic scope" value="Bacteria"/>
</dbReference>
<dbReference type="GO" id="GO:0000160">
    <property type="term" value="P:phosphorelay signal transduction system"/>
    <property type="evidence" value="ECO:0007669"/>
    <property type="project" value="UniProtKB-KW"/>
</dbReference>
<organism evidence="10 11">
    <name type="scientific">Caldibacillus thermoamylovorans</name>
    <dbReference type="NCBI Taxonomy" id="35841"/>
    <lineage>
        <taxon>Bacteria</taxon>
        <taxon>Bacillati</taxon>
        <taxon>Bacillota</taxon>
        <taxon>Bacilli</taxon>
        <taxon>Bacillales</taxon>
        <taxon>Bacillaceae</taxon>
        <taxon>Caldibacillus</taxon>
    </lineage>
</organism>
<dbReference type="PANTHER" id="PTHR43214">
    <property type="entry name" value="TWO-COMPONENT RESPONSE REGULATOR"/>
    <property type="match status" value="1"/>
</dbReference>
<dbReference type="Proteomes" id="UP000040576">
    <property type="component" value="Unassembled WGS sequence"/>
</dbReference>
<dbReference type="InterPro" id="IPR011006">
    <property type="entry name" value="CheY-like_superfamily"/>
</dbReference>
<keyword evidence="4" id="KW-0805">Transcription regulation</keyword>
<evidence type="ECO:0000259" key="9">
    <source>
        <dbReference type="PROSITE" id="PS50110"/>
    </source>
</evidence>
<protein>
    <submittedName>
        <fullName evidence="10">Transcriptional regulatory protein DesR</fullName>
    </submittedName>
</protein>
<dbReference type="InterPro" id="IPR039420">
    <property type="entry name" value="WalR-like"/>
</dbReference>
<dbReference type="Gene3D" id="3.40.50.2300">
    <property type="match status" value="1"/>
</dbReference>
<dbReference type="SMART" id="SM00448">
    <property type="entry name" value="REC"/>
    <property type="match status" value="1"/>
</dbReference>
<dbReference type="InterPro" id="IPR036388">
    <property type="entry name" value="WH-like_DNA-bd_sf"/>
</dbReference>
<evidence type="ECO:0000313" key="11">
    <source>
        <dbReference type="Proteomes" id="UP000040576"/>
    </source>
</evidence>
<dbReference type="SUPFAM" id="SSF46894">
    <property type="entry name" value="C-terminal effector domain of the bipartite response regulators"/>
    <property type="match status" value="1"/>
</dbReference>
<evidence type="ECO:0000256" key="7">
    <source>
        <dbReference type="PROSITE-ProRule" id="PRU00169"/>
    </source>
</evidence>
<gene>
    <name evidence="10" type="primary">desR1</name>
    <name evidence="10" type="ORF">BT1A1_0429</name>
</gene>
<dbReference type="InterPro" id="IPR001789">
    <property type="entry name" value="Sig_transdc_resp-reg_receiver"/>
</dbReference>
<dbReference type="GO" id="GO:0003677">
    <property type="term" value="F:DNA binding"/>
    <property type="evidence" value="ECO:0007669"/>
    <property type="project" value="UniProtKB-KW"/>
</dbReference>
<evidence type="ECO:0000256" key="1">
    <source>
        <dbReference type="ARBA" id="ARBA00004496"/>
    </source>
</evidence>
<dbReference type="GeneID" id="92959594"/>
<evidence type="ECO:0000256" key="5">
    <source>
        <dbReference type="ARBA" id="ARBA00023125"/>
    </source>
</evidence>
<dbReference type="GO" id="GO:0005737">
    <property type="term" value="C:cytoplasm"/>
    <property type="evidence" value="ECO:0007669"/>
    <property type="project" value="UniProtKB-SubCell"/>
</dbReference>
<dbReference type="AlphaFoldDB" id="A0A090IXL7"/>